<sequence length="891" mass="100652">MTMMFSAKAKSLAPNIGDLLKQFKTIKGLQASIREPNSDKYYAVNDLRIKLSETGEIESKPNPIQVKKLLYDCVLAYNNDLNTFEGGFIDETPWFNAWKKVFLTNLESNDHDFIGAHVGVIFFITEGDLDNFREILTKLQAEVKSISSIKWFFPNFLKYIIVLSDKDSSLFNQENDEFGPTATLHPAYSDLVSMYDTNKCFWFEIDPVNSSDSDSEPVTNYDTMDNANVVNILDHQDPLTSLMTLNDKEIEEHTESVQPPPPPPESKSKFIQPNCQRMLGKCDKLLRRMFVRAVIPWFEKQLGILAEALASRKGLRRSIFSATKQLLAISSSTMNLKGPNQSIVYSLEANEMQYRKFADLTMCLGLYDVAYASYYAARKEFQSEGAWLYYAGASEAAAIASYLLNKFQKYYLDQAIVYYLESSKSSHLAARATLFVTDVIRESSPNEAAGFFIRLISEDSDLRSGLFLEQAAKCFLLAFPTRKRKAIFHFVLAGHRYNRCGLKRLALASYLKYSSSHWSLAAEHVNFTVAKLYLQISNNITDKELKTLYRERGLNLLQSNADKQLFFNEFLKELKAKDDGENLLATNVNIPKIESITKCTIEGSSMKGSRQICFLNEPMSLQLTLSSSFDIQLNDLQLLVDNSEVDCTSYEVNLESSQPFTVTCSLMPTAICDFNVIGLSFNILGTKFINHFNEKITKTLMFSCIETLPPINVTINIGQLTANSNTIELYTGQIVDLSILCNFTNESISDSIYQAKLTTNGNLKGFDGDSLKQPMPIKFGQNNSFQFQAPYLPKLFPLFFSISYHKTDEVIRERTVTRNISLRVRECLQLDGLFHSVVSLKNLSTSSSIILFSGENEKLEVGPGLTGHILAHDNYIKWESTNVHGDINISV</sequence>
<protein>
    <submittedName>
        <fullName evidence="2">Uncharacterized protein</fullName>
    </submittedName>
</protein>
<reference evidence="2" key="2">
    <citation type="submission" date="2015-06" db="UniProtKB">
        <authorList>
            <consortium name="EnsemblMetazoa"/>
        </authorList>
    </citation>
    <scope>IDENTIFICATION</scope>
</reference>
<dbReference type="STRING" id="32264.T1L348"/>
<proteinExistence type="predicted"/>
<dbReference type="Proteomes" id="UP000015104">
    <property type="component" value="Unassembled WGS sequence"/>
</dbReference>
<accession>T1L348</accession>
<dbReference type="PANTHER" id="PTHR12975:SF6">
    <property type="entry name" value="TRAFFICKING PROTEIN PARTICLE COMPLEX SUBUNIT 8"/>
    <property type="match status" value="1"/>
</dbReference>
<organism evidence="2 3">
    <name type="scientific">Tetranychus urticae</name>
    <name type="common">Two-spotted spider mite</name>
    <dbReference type="NCBI Taxonomy" id="32264"/>
    <lineage>
        <taxon>Eukaryota</taxon>
        <taxon>Metazoa</taxon>
        <taxon>Ecdysozoa</taxon>
        <taxon>Arthropoda</taxon>
        <taxon>Chelicerata</taxon>
        <taxon>Arachnida</taxon>
        <taxon>Acari</taxon>
        <taxon>Acariformes</taxon>
        <taxon>Trombidiformes</taxon>
        <taxon>Prostigmata</taxon>
        <taxon>Eleutherengona</taxon>
        <taxon>Raphignathae</taxon>
        <taxon>Tetranychoidea</taxon>
        <taxon>Tetranychidae</taxon>
        <taxon>Tetranychus</taxon>
    </lineage>
</organism>
<name>T1L348_TETUR</name>
<reference evidence="3" key="1">
    <citation type="submission" date="2011-08" db="EMBL/GenBank/DDBJ databases">
        <authorList>
            <person name="Rombauts S."/>
        </authorList>
    </citation>
    <scope>NUCLEOTIDE SEQUENCE</scope>
    <source>
        <strain evidence="3">London</strain>
    </source>
</reference>
<dbReference type="PANTHER" id="PTHR12975">
    <property type="entry name" value="TRANSPORT PROTEIN TRAPP"/>
    <property type="match status" value="1"/>
</dbReference>
<keyword evidence="3" id="KW-1185">Reference proteome</keyword>
<dbReference type="eggNOG" id="KOG1938">
    <property type="taxonomic scope" value="Eukaryota"/>
</dbReference>
<dbReference type="EMBL" id="CAEY01001012">
    <property type="status" value="NOT_ANNOTATED_CDS"/>
    <property type="molecule type" value="Genomic_DNA"/>
</dbReference>
<feature type="region of interest" description="Disordered" evidence="1">
    <location>
        <begin position="250"/>
        <end position="270"/>
    </location>
</feature>
<evidence type="ECO:0000313" key="2">
    <source>
        <dbReference type="EnsemblMetazoa" id="tetur35g00220.1"/>
    </source>
</evidence>
<dbReference type="AlphaFoldDB" id="T1L348"/>
<evidence type="ECO:0000313" key="3">
    <source>
        <dbReference type="Proteomes" id="UP000015104"/>
    </source>
</evidence>
<dbReference type="InterPro" id="IPR024420">
    <property type="entry name" value="TRAPP_III_complex_Trs85"/>
</dbReference>
<dbReference type="GO" id="GO:1990072">
    <property type="term" value="C:TRAPPIII protein complex"/>
    <property type="evidence" value="ECO:0007669"/>
    <property type="project" value="TreeGrafter"/>
</dbReference>
<dbReference type="Pfam" id="PF12739">
    <property type="entry name" value="TRAPPC-Trs85"/>
    <property type="match status" value="1"/>
</dbReference>
<dbReference type="HOGENOM" id="CLU_324243_0_0_1"/>
<dbReference type="EnsemblMetazoa" id="tetur35g00220.1">
    <property type="protein sequence ID" value="tetur35g00220.1"/>
    <property type="gene ID" value="tetur35g00220"/>
</dbReference>
<evidence type="ECO:0000256" key="1">
    <source>
        <dbReference type="SAM" id="MobiDB-lite"/>
    </source>
</evidence>